<dbReference type="AlphaFoldDB" id="A0A3B1DDY8"/>
<dbReference type="EMBL" id="UOGI01000269">
    <property type="protein sequence ID" value="VAX34198.1"/>
    <property type="molecule type" value="Genomic_DNA"/>
</dbReference>
<dbReference type="SUPFAM" id="SSF55681">
    <property type="entry name" value="Class II aaRS and biotin synthetases"/>
    <property type="match status" value="1"/>
</dbReference>
<feature type="domain" description="BPL/LPL catalytic" evidence="1">
    <location>
        <begin position="32"/>
        <end position="234"/>
    </location>
</feature>
<proteinExistence type="predicted"/>
<accession>A0A3B1DDY8</accession>
<dbReference type="PROSITE" id="PS51733">
    <property type="entry name" value="BPL_LPL_CATALYTIC"/>
    <property type="match status" value="1"/>
</dbReference>
<dbReference type="InterPro" id="IPR045864">
    <property type="entry name" value="aa-tRNA-synth_II/BPL/LPL"/>
</dbReference>
<reference evidence="2" key="1">
    <citation type="submission" date="2018-06" db="EMBL/GenBank/DDBJ databases">
        <authorList>
            <person name="Zhirakovskaya E."/>
        </authorList>
    </citation>
    <scope>NUCLEOTIDE SEQUENCE</scope>
</reference>
<dbReference type="PANTHER" id="PTHR43679:SF2">
    <property type="entry name" value="OCTANOYL-[GCVH]:PROTEIN N-OCTANOYLTRANSFERASE"/>
    <property type="match status" value="1"/>
</dbReference>
<dbReference type="Pfam" id="PF21948">
    <property type="entry name" value="LplA-B_cat"/>
    <property type="match status" value="1"/>
</dbReference>
<dbReference type="InterPro" id="IPR050664">
    <property type="entry name" value="Octanoyltrans_LipM/LipL"/>
</dbReference>
<gene>
    <name evidence="2" type="ORF">MNBD_NITROSPIRAE03-1320</name>
</gene>
<dbReference type="GO" id="GO:0016874">
    <property type="term" value="F:ligase activity"/>
    <property type="evidence" value="ECO:0007669"/>
    <property type="project" value="UniProtKB-KW"/>
</dbReference>
<keyword evidence="2" id="KW-0436">Ligase</keyword>
<name>A0A3B1DDY8_9ZZZZ</name>
<dbReference type="CDD" id="cd16443">
    <property type="entry name" value="LplA"/>
    <property type="match status" value="1"/>
</dbReference>
<dbReference type="InterPro" id="IPR004143">
    <property type="entry name" value="BPL_LPL_catalytic"/>
</dbReference>
<organism evidence="2">
    <name type="scientific">hydrothermal vent metagenome</name>
    <dbReference type="NCBI Taxonomy" id="652676"/>
    <lineage>
        <taxon>unclassified sequences</taxon>
        <taxon>metagenomes</taxon>
        <taxon>ecological metagenomes</taxon>
    </lineage>
</organism>
<dbReference type="Gene3D" id="3.30.930.10">
    <property type="entry name" value="Bira Bifunctional Protein, Domain 2"/>
    <property type="match status" value="1"/>
</dbReference>
<protein>
    <submittedName>
        <fullName evidence="2">Lipoate-protein ligase A</fullName>
    </submittedName>
</protein>
<evidence type="ECO:0000259" key="1">
    <source>
        <dbReference type="PROSITE" id="PS51733"/>
    </source>
</evidence>
<dbReference type="PANTHER" id="PTHR43679">
    <property type="entry name" value="OCTANOYLTRANSFERASE LIPM-RELATED"/>
    <property type="match status" value="1"/>
</dbReference>
<evidence type="ECO:0000313" key="2">
    <source>
        <dbReference type="EMBL" id="VAX34198.1"/>
    </source>
</evidence>
<sequence>MESTWRYIDTGLSDASCNMAVDEAIAAMALKGRVPPTLRFYGWAVPSVSLGCFQKTEEIDKSYCEYRGIPIVRRPTGGRAILHGREITYSFASRNALPCFSGGLLSTYGHLSRAFYTALKSLGIDVEMKNRREKGHILTGSALCFQSVSYGELSINRRKVIGSAQKRWKEGFLQQGSIQMVIDSGLMERVFRNADAEKISQTMTGLRDHLPTLSPEELKRAILKAFEEIFGVKLLPMGLTEEEKVLALQFQRQKYQSPEWTFSR</sequence>